<evidence type="ECO:0000256" key="1">
    <source>
        <dbReference type="ARBA" id="ARBA00005254"/>
    </source>
</evidence>
<dbReference type="InterPro" id="IPR029045">
    <property type="entry name" value="ClpP/crotonase-like_dom_sf"/>
</dbReference>
<dbReference type="InterPro" id="IPR051683">
    <property type="entry name" value="Enoyl-CoA_Hydratase/Isomerase"/>
</dbReference>
<evidence type="ECO:0000313" key="2">
    <source>
        <dbReference type="EMBL" id="TCP27926.1"/>
    </source>
</evidence>
<accession>A0A4V2SMN3</accession>
<dbReference type="OrthoDB" id="638407at2"/>
<proteinExistence type="inferred from homology"/>
<dbReference type="CDD" id="cd06558">
    <property type="entry name" value="crotonase-like"/>
    <property type="match status" value="1"/>
</dbReference>
<keyword evidence="3" id="KW-1185">Reference proteome</keyword>
<dbReference type="PANTHER" id="PTHR42964">
    <property type="entry name" value="ENOYL-COA HYDRATASE"/>
    <property type="match status" value="1"/>
</dbReference>
<dbReference type="Gene3D" id="3.90.226.10">
    <property type="entry name" value="2-enoyl-CoA Hydratase, Chain A, domain 1"/>
    <property type="match status" value="1"/>
</dbReference>
<protein>
    <submittedName>
        <fullName evidence="2">Methylglutaconyl-CoA hydratase</fullName>
    </submittedName>
</protein>
<dbReference type="GO" id="GO:0003824">
    <property type="term" value="F:catalytic activity"/>
    <property type="evidence" value="ECO:0007669"/>
    <property type="project" value="UniProtKB-ARBA"/>
</dbReference>
<dbReference type="InterPro" id="IPR001753">
    <property type="entry name" value="Enoyl-CoA_hydra/iso"/>
</dbReference>
<name>A0A4V2SMN3_9FLAO</name>
<dbReference type="RefSeq" id="WP_132791326.1">
    <property type="nucleotide sequence ID" value="NZ_SLXM01000001.1"/>
</dbReference>
<dbReference type="AlphaFoldDB" id="A0A4V2SMN3"/>
<dbReference type="Pfam" id="PF00378">
    <property type="entry name" value="ECH_1"/>
    <property type="match status" value="1"/>
</dbReference>
<sequence length="256" mass="27802">MTTTTRPNGSLYTKIQNKIATIEFGHPASNSFPSELLDRLAKEFDRLSNDNNVSVIILKSEGERAFCAGASFDELVAIDNLEDGKAFFSGFANVINAMRKCSKLVIGRVQGKVVGGGVGLAGACDYVLATEAASIKLSELTIGIGPFVIAPAVERKVGVSGLAELTLDATSWKNAYWAKDKGLYARVFESISELDTEVELLAENLASYNPEALEEMKRALWIGTEHWDTLLLERAETSGKLVLSEFTKNALAKFKK</sequence>
<organism evidence="2 3">
    <name type="scientific">Tenacibaculum skagerrakense</name>
    <dbReference type="NCBI Taxonomy" id="186571"/>
    <lineage>
        <taxon>Bacteria</taxon>
        <taxon>Pseudomonadati</taxon>
        <taxon>Bacteroidota</taxon>
        <taxon>Flavobacteriia</taxon>
        <taxon>Flavobacteriales</taxon>
        <taxon>Flavobacteriaceae</taxon>
        <taxon>Tenacibaculum</taxon>
    </lineage>
</organism>
<dbReference type="EMBL" id="SLXM01000001">
    <property type="protein sequence ID" value="TCP27926.1"/>
    <property type="molecule type" value="Genomic_DNA"/>
</dbReference>
<dbReference type="PANTHER" id="PTHR42964:SF1">
    <property type="entry name" value="POLYKETIDE BIOSYNTHESIS ENOYL-COA HYDRATASE PKSH-RELATED"/>
    <property type="match status" value="1"/>
</dbReference>
<evidence type="ECO:0000313" key="3">
    <source>
        <dbReference type="Proteomes" id="UP000294564"/>
    </source>
</evidence>
<dbReference type="SUPFAM" id="SSF52096">
    <property type="entry name" value="ClpP/crotonase"/>
    <property type="match status" value="1"/>
</dbReference>
<comment type="caution">
    <text evidence="2">The sequence shown here is derived from an EMBL/GenBank/DDBJ whole genome shotgun (WGS) entry which is preliminary data.</text>
</comment>
<dbReference type="Proteomes" id="UP000294564">
    <property type="component" value="Unassembled WGS sequence"/>
</dbReference>
<gene>
    <name evidence="2" type="ORF">EV195_10185</name>
</gene>
<reference evidence="2 3" key="1">
    <citation type="submission" date="2019-03" db="EMBL/GenBank/DDBJ databases">
        <title>Genomic Encyclopedia of Type Strains, Phase IV (KMG-IV): sequencing the most valuable type-strain genomes for metagenomic binning, comparative biology and taxonomic classification.</title>
        <authorList>
            <person name="Goeker M."/>
        </authorList>
    </citation>
    <scope>NUCLEOTIDE SEQUENCE [LARGE SCALE GENOMIC DNA]</scope>
    <source>
        <strain evidence="2 3">DSM 14836</strain>
    </source>
</reference>
<comment type="similarity">
    <text evidence="1">Belongs to the enoyl-CoA hydratase/isomerase family.</text>
</comment>